<sequence length="168" mass="17690">MRYPGAMQENPGAGRIIRDAVPADAERIAAMANALAAITEGGPGLMTADAVCRDLIGQPGIGLIVAEEGGAAIGYALYTASYETAYATRGLYLSDLYVAAPARRQGIAQALVAELARRAEAVGARYLWWVAGPENAAANAVYDRWGASRDSRLCRAVFDAPFEALKRG</sequence>
<dbReference type="InterPro" id="IPR051016">
    <property type="entry name" value="Diverse_Substrate_AcTransf"/>
</dbReference>
<reference evidence="4 5" key="1">
    <citation type="submission" date="2023-04" db="EMBL/GenBank/DDBJ databases">
        <title>Marinoamorphus aggregata gen. nov., sp. Nov., isolate from tissue of brittle star Ophioplocus japonicus.</title>
        <authorList>
            <person name="Kawano K."/>
            <person name="Sawayama S."/>
            <person name="Nakagawa S."/>
        </authorList>
    </citation>
    <scope>NUCLEOTIDE SEQUENCE [LARGE SCALE GENOMIC DNA]</scope>
    <source>
        <strain evidence="4 5">NKW23</strain>
    </source>
</reference>
<dbReference type="PROSITE" id="PS51186">
    <property type="entry name" value="GNAT"/>
    <property type="match status" value="1"/>
</dbReference>
<feature type="domain" description="N-acetyltransferase" evidence="3">
    <location>
        <begin position="15"/>
        <end position="168"/>
    </location>
</feature>
<dbReference type="EMBL" id="BSYI01000029">
    <property type="protein sequence ID" value="GMG84095.1"/>
    <property type="molecule type" value="Genomic_DNA"/>
</dbReference>
<gene>
    <name evidence="4" type="ORF">LNKW23_33090</name>
</gene>
<dbReference type="Gene3D" id="3.40.630.30">
    <property type="match status" value="1"/>
</dbReference>
<dbReference type="PANTHER" id="PTHR10545">
    <property type="entry name" value="DIAMINE N-ACETYLTRANSFERASE"/>
    <property type="match status" value="1"/>
</dbReference>
<organism evidence="4 5">
    <name type="scientific">Paralimibaculum aggregatum</name>
    <dbReference type="NCBI Taxonomy" id="3036245"/>
    <lineage>
        <taxon>Bacteria</taxon>
        <taxon>Pseudomonadati</taxon>
        <taxon>Pseudomonadota</taxon>
        <taxon>Alphaproteobacteria</taxon>
        <taxon>Rhodobacterales</taxon>
        <taxon>Paracoccaceae</taxon>
        <taxon>Paralimibaculum</taxon>
    </lineage>
</organism>
<dbReference type="InterPro" id="IPR016181">
    <property type="entry name" value="Acyl_CoA_acyltransferase"/>
</dbReference>
<dbReference type="Pfam" id="PF00583">
    <property type="entry name" value="Acetyltransf_1"/>
    <property type="match status" value="1"/>
</dbReference>
<evidence type="ECO:0000259" key="3">
    <source>
        <dbReference type="PROSITE" id="PS51186"/>
    </source>
</evidence>
<proteinExistence type="predicted"/>
<dbReference type="InterPro" id="IPR000182">
    <property type="entry name" value="GNAT_dom"/>
</dbReference>
<dbReference type="SUPFAM" id="SSF55729">
    <property type="entry name" value="Acyl-CoA N-acyltransferases (Nat)"/>
    <property type="match status" value="1"/>
</dbReference>
<keyword evidence="2" id="KW-0012">Acyltransferase</keyword>
<comment type="caution">
    <text evidence="4">The sequence shown here is derived from an EMBL/GenBank/DDBJ whole genome shotgun (WGS) entry which is preliminary data.</text>
</comment>
<evidence type="ECO:0000313" key="5">
    <source>
        <dbReference type="Proteomes" id="UP001239909"/>
    </source>
</evidence>
<dbReference type="Proteomes" id="UP001239909">
    <property type="component" value="Unassembled WGS sequence"/>
</dbReference>
<keyword evidence="1" id="KW-0808">Transferase</keyword>
<protein>
    <submittedName>
        <fullName evidence="4">GNAT family N-acetyltransferase</fullName>
    </submittedName>
</protein>
<evidence type="ECO:0000313" key="4">
    <source>
        <dbReference type="EMBL" id="GMG84095.1"/>
    </source>
</evidence>
<dbReference type="CDD" id="cd04301">
    <property type="entry name" value="NAT_SF"/>
    <property type="match status" value="1"/>
</dbReference>
<name>A0ABQ6LP83_9RHOB</name>
<keyword evidence="5" id="KW-1185">Reference proteome</keyword>
<dbReference type="PANTHER" id="PTHR10545:SF29">
    <property type="entry name" value="GH14572P-RELATED"/>
    <property type="match status" value="1"/>
</dbReference>
<evidence type="ECO:0000256" key="1">
    <source>
        <dbReference type="ARBA" id="ARBA00022679"/>
    </source>
</evidence>
<accession>A0ABQ6LP83</accession>
<evidence type="ECO:0000256" key="2">
    <source>
        <dbReference type="ARBA" id="ARBA00023315"/>
    </source>
</evidence>